<comment type="caution">
    <text evidence="7">The sequence shown here is derived from an EMBL/GenBank/DDBJ whole genome shotgun (WGS) entry which is preliminary data.</text>
</comment>
<evidence type="ECO:0000259" key="6">
    <source>
        <dbReference type="PROSITE" id="PS51635"/>
    </source>
</evidence>
<protein>
    <submittedName>
        <fullName evidence="7">Patatin</fullName>
    </submittedName>
</protein>
<feature type="short sequence motif" description="GXSXG" evidence="4">
    <location>
        <begin position="39"/>
        <end position="43"/>
    </location>
</feature>
<proteinExistence type="predicted"/>
<keyword evidence="2 4" id="KW-0442">Lipid degradation</keyword>
<dbReference type="PROSITE" id="PS51635">
    <property type="entry name" value="PNPLA"/>
    <property type="match status" value="1"/>
</dbReference>
<sequence length="347" mass="37618">MSYVKVALALGSGAARGWSHIGVIKALREMGIEVNMVAGTSIGSLVGAGFASGRLEELEEWVRDMGRWQVFNLLDFGFSHGGLVQGEKVFSHARERFGAVAIEDLDIIYGAVATDLYTGREVWLRKGDIFSAARSSCAMPGLLAPTDHNGRWLVDGGLVNPVPVSLCRALGADFVIAVHLNSQLNAAAIQARGKHIPPQPEPQADIQGVPKSCTTAVDTGERDEPSDLMTQDATQEQPENEGFFKSFLSTSGQYWDNVVGKFSGPTHKAPGMFGVMAGSIDIMQERITKARIAGDPPDILIQPKLGHIGLLEFERGNEAIDLGYETTMRMKDYILSELELYAERRGV</sequence>
<evidence type="ECO:0000256" key="4">
    <source>
        <dbReference type="PROSITE-ProRule" id="PRU01161"/>
    </source>
</evidence>
<feature type="compositionally biased region" description="Polar residues" evidence="5">
    <location>
        <begin position="228"/>
        <end position="237"/>
    </location>
</feature>
<evidence type="ECO:0000256" key="5">
    <source>
        <dbReference type="SAM" id="MobiDB-lite"/>
    </source>
</evidence>
<dbReference type="STRING" id="1122124.GCA_000423165_01151"/>
<keyword evidence="3 4" id="KW-0443">Lipid metabolism</keyword>
<dbReference type="Gene3D" id="3.40.1090.10">
    <property type="entry name" value="Cytosolic phospholipase A2 catalytic domain"/>
    <property type="match status" value="2"/>
</dbReference>
<keyword evidence="1 4" id="KW-0378">Hydrolase</keyword>
<keyword evidence="8" id="KW-1185">Reference proteome</keyword>
<dbReference type="GO" id="GO:0016787">
    <property type="term" value="F:hydrolase activity"/>
    <property type="evidence" value="ECO:0007669"/>
    <property type="project" value="UniProtKB-UniRule"/>
</dbReference>
<reference evidence="8" key="1">
    <citation type="journal article" date="2018" name="Front. Microbiol.">
        <title>Genome-Based Analysis Reveals the Taxonomy and Diversity of the Family Idiomarinaceae.</title>
        <authorList>
            <person name="Liu Y."/>
            <person name="Lai Q."/>
            <person name="Shao Z."/>
        </authorList>
    </citation>
    <scope>NUCLEOTIDE SEQUENCE [LARGE SCALE GENOMIC DNA]</scope>
    <source>
        <strain evidence="8">c121</strain>
    </source>
</reference>
<dbReference type="Proteomes" id="UP000287022">
    <property type="component" value="Unassembled WGS sequence"/>
</dbReference>
<gene>
    <name evidence="7" type="ORF">CWI80_01220</name>
</gene>
<name>A0A432Z810_9GAMM</name>
<evidence type="ECO:0000256" key="2">
    <source>
        <dbReference type="ARBA" id="ARBA00022963"/>
    </source>
</evidence>
<dbReference type="EMBL" id="PIQE01000001">
    <property type="protein sequence ID" value="RUO74012.1"/>
    <property type="molecule type" value="Genomic_DNA"/>
</dbReference>
<dbReference type="InterPro" id="IPR016035">
    <property type="entry name" value="Acyl_Trfase/lysoPLipase"/>
</dbReference>
<dbReference type="PANTHER" id="PTHR14226">
    <property type="entry name" value="NEUROPATHY TARGET ESTERASE/SWISS CHEESE D.MELANOGASTER"/>
    <property type="match status" value="1"/>
</dbReference>
<dbReference type="AlphaFoldDB" id="A0A432Z810"/>
<dbReference type="RefSeq" id="WP_026862122.1">
    <property type="nucleotide sequence ID" value="NZ_PIQE01000001.1"/>
</dbReference>
<comment type="caution">
    <text evidence="4">Lacks conserved residue(s) required for the propagation of feature annotation.</text>
</comment>
<feature type="active site" description="Proton acceptor" evidence="4">
    <location>
        <position position="155"/>
    </location>
</feature>
<dbReference type="SUPFAM" id="SSF52151">
    <property type="entry name" value="FabD/lysophospholipase-like"/>
    <property type="match status" value="1"/>
</dbReference>
<feature type="domain" description="PNPLA" evidence="6">
    <location>
        <begin position="8"/>
        <end position="168"/>
    </location>
</feature>
<dbReference type="GO" id="GO:0016042">
    <property type="term" value="P:lipid catabolic process"/>
    <property type="evidence" value="ECO:0007669"/>
    <property type="project" value="UniProtKB-UniRule"/>
</dbReference>
<organism evidence="7 8">
    <name type="scientific">Pseudidiomarina sediminum</name>
    <dbReference type="NCBI Taxonomy" id="431675"/>
    <lineage>
        <taxon>Bacteria</taxon>
        <taxon>Pseudomonadati</taxon>
        <taxon>Pseudomonadota</taxon>
        <taxon>Gammaproteobacteria</taxon>
        <taxon>Alteromonadales</taxon>
        <taxon>Idiomarinaceae</taxon>
        <taxon>Pseudidiomarina</taxon>
    </lineage>
</organism>
<evidence type="ECO:0000313" key="7">
    <source>
        <dbReference type="EMBL" id="RUO74012.1"/>
    </source>
</evidence>
<evidence type="ECO:0000256" key="3">
    <source>
        <dbReference type="ARBA" id="ARBA00023098"/>
    </source>
</evidence>
<dbReference type="InterPro" id="IPR002641">
    <property type="entry name" value="PNPLA_dom"/>
</dbReference>
<feature type="region of interest" description="Disordered" evidence="5">
    <location>
        <begin position="215"/>
        <end position="237"/>
    </location>
</feature>
<dbReference type="PANTHER" id="PTHR14226:SF76">
    <property type="entry name" value="NTE FAMILY PROTEIN RSSA"/>
    <property type="match status" value="1"/>
</dbReference>
<dbReference type="InterPro" id="IPR050301">
    <property type="entry name" value="NTE"/>
</dbReference>
<evidence type="ECO:0000313" key="8">
    <source>
        <dbReference type="Proteomes" id="UP000287022"/>
    </source>
</evidence>
<feature type="short sequence motif" description="DGA/G" evidence="4">
    <location>
        <begin position="155"/>
        <end position="157"/>
    </location>
</feature>
<feature type="active site" description="Nucleophile" evidence="4">
    <location>
        <position position="41"/>
    </location>
</feature>
<dbReference type="Pfam" id="PF01734">
    <property type="entry name" value="Patatin"/>
    <property type="match status" value="1"/>
</dbReference>
<evidence type="ECO:0000256" key="1">
    <source>
        <dbReference type="ARBA" id="ARBA00022801"/>
    </source>
</evidence>
<accession>A0A432Z810</accession>